<dbReference type="AlphaFoldDB" id="A0A0H2RDW3"/>
<keyword evidence="5" id="KW-1185">Reference proteome</keyword>
<keyword evidence="1" id="KW-0863">Zinc-finger</keyword>
<proteinExistence type="predicted"/>
<dbReference type="PROSITE" id="PS50966">
    <property type="entry name" value="ZF_SWIM"/>
    <property type="match status" value="1"/>
</dbReference>
<evidence type="ECO:0000259" key="3">
    <source>
        <dbReference type="PROSITE" id="PS50966"/>
    </source>
</evidence>
<keyword evidence="1" id="KW-0479">Metal-binding</keyword>
<dbReference type="STRING" id="27342.A0A0H2RDW3"/>
<evidence type="ECO:0000256" key="1">
    <source>
        <dbReference type="PROSITE-ProRule" id="PRU00325"/>
    </source>
</evidence>
<dbReference type="EMBL" id="KQ086037">
    <property type="protein sequence ID" value="KLO10035.1"/>
    <property type="molecule type" value="Genomic_DNA"/>
</dbReference>
<dbReference type="InterPro" id="IPR007527">
    <property type="entry name" value="Znf_SWIM"/>
</dbReference>
<organism evidence="4 5">
    <name type="scientific">Schizopora paradoxa</name>
    <dbReference type="NCBI Taxonomy" id="27342"/>
    <lineage>
        <taxon>Eukaryota</taxon>
        <taxon>Fungi</taxon>
        <taxon>Dikarya</taxon>
        <taxon>Basidiomycota</taxon>
        <taxon>Agaricomycotina</taxon>
        <taxon>Agaricomycetes</taxon>
        <taxon>Hymenochaetales</taxon>
        <taxon>Schizoporaceae</taxon>
        <taxon>Schizopora</taxon>
    </lineage>
</organism>
<evidence type="ECO:0000313" key="5">
    <source>
        <dbReference type="Proteomes" id="UP000053477"/>
    </source>
</evidence>
<keyword evidence="1" id="KW-0862">Zinc</keyword>
<name>A0A0H2RDW3_9AGAM</name>
<dbReference type="Proteomes" id="UP000053477">
    <property type="component" value="Unassembled WGS sequence"/>
</dbReference>
<protein>
    <recommendedName>
        <fullName evidence="3">SWIM-type domain-containing protein</fullName>
    </recommendedName>
</protein>
<feature type="domain" description="SWIM-type" evidence="3">
    <location>
        <begin position="670"/>
        <end position="705"/>
    </location>
</feature>
<evidence type="ECO:0000313" key="4">
    <source>
        <dbReference type="EMBL" id="KLO10035.1"/>
    </source>
</evidence>
<feature type="compositionally biased region" description="Basic and acidic residues" evidence="2">
    <location>
        <begin position="109"/>
        <end position="127"/>
    </location>
</feature>
<dbReference type="OrthoDB" id="2422225at2759"/>
<reference evidence="4 5" key="1">
    <citation type="submission" date="2015-04" db="EMBL/GenBank/DDBJ databases">
        <title>Complete genome sequence of Schizopora paradoxa KUC8140, a cosmopolitan wood degrader in East Asia.</title>
        <authorList>
            <consortium name="DOE Joint Genome Institute"/>
            <person name="Min B."/>
            <person name="Park H."/>
            <person name="Jang Y."/>
            <person name="Kim J.-J."/>
            <person name="Kim K.H."/>
            <person name="Pangilinan J."/>
            <person name="Lipzen A."/>
            <person name="Riley R."/>
            <person name="Grigoriev I.V."/>
            <person name="Spatafora J.W."/>
            <person name="Choi I.-G."/>
        </authorList>
    </citation>
    <scope>NUCLEOTIDE SEQUENCE [LARGE SCALE GENOMIC DNA]</scope>
    <source>
        <strain evidence="4 5">KUC8140</strain>
    </source>
</reference>
<accession>A0A0H2RDW3</accession>
<feature type="region of interest" description="Disordered" evidence="2">
    <location>
        <begin position="109"/>
        <end position="130"/>
    </location>
</feature>
<dbReference type="InParanoid" id="A0A0H2RDW3"/>
<feature type="region of interest" description="Disordered" evidence="2">
    <location>
        <begin position="904"/>
        <end position="931"/>
    </location>
</feature>
<sequence>MFQTYADVELQVKLTDLSLNEEQKKGVENTYNTKAHFFKEFNKNNAAEQAEAVELLQTLGLDRQSRELPERRWRAVWSTKWSLISGESRRRILFQCLCGYDHLVRQSTERDRAAKAPESKKQPSRSHEWHRKSAYAFTGCLAHVDITENKETGVVDRVVGIIEHNAECIAAELVHRPAVALHEHVYEIAIEQLRAGASISAIASKNAELQEKMAYRGMGEPGPQKYRYHFLPSDHSTLYRKLSRSNGIDPSRLPQYNVHEWLDPESENYNEKIRNGVFHYVPRSDDDDRFEIGIATVEMDEAAWKYGHSSQIILDGTFGVCSERLLLFIVMVIDEAWKGVPVSFLLFSAATGTKATHASYNRAILQKLIRAWKTHLGERSGKGFRPLVAITDTDTKERSALLDVWPSLWLLLCKFHVRQCWTNNRKAVLRESKGSPFWNDLVRDRLCQLEENLLSSVLHADAMKLIEQQRVDLQAITSEADAKKASAAGLKHISYLTQHWMPIPLWSGWSQFGRSHASRLLGVELEGVLPTTNHLESFNAVLKRVHLPRWLRSGHRLRFDSFIHILVTQILPDIYSTRRARQNYDKWLKERFSHLGNAALATNQPEVQSGQTKPTPLCYWPEDAKGEVEGKALIRTGRLSQPLYGASPDIFLSTCASSSAVLSDPAHSRYAVCLHRMGPSSCTCIRFQDRGGACKHMRALRIIVDDWVSTGSVAPMYYPLDMQDALKVNAYFESLSGPRNSQGHPVGGVLVEPPSVPAPPSATALGVLVALASVTEEDETYDKIQEEIVHASGSESDSEDDEQLKSNALNLKPSNLQADALQFQVQSRTEHAARSIMPELHGINNMLGEAALAPTAGLLEFLETINQLSERLSKALTLQQTVINATSDLSSQAVAVPSKPRTVLDNAGASKRLRAPSPERRQVRKQSHAPL</sequence>
<gene>
    <name evidence="4" type="ORF">SCHPADRAFT_833081</name>
</gene>
<feature type="compositionally biased region" description="Basic residues" evidence="2">
    <location>
        <begin position="922"/>
        <end position="931"/>
    </location>
</feature>
<evidence type="ECO:0000256" key="2">
    <source>
        <dbReference type="SAM" id="MobiDB-lite"/>
    </source>
</evidence>
<dbReference type="GO" id="GO:0008270">
    <property type="term" value="F:zinc ion binding"/>
    <property type="evidence" value="ECO:0007669"/>
    <property type="project" value="UniProtKB-KW"/>
</dbReference>